<evidence type="ECO:0000313" key="2">
    <source>
        <dbReference type="EMBL" id="PHP67363.1"/>
    </source>
</evidence>
<keyword evidence="3" id="KW-1185">Reference proteome</keyword>
<dbReference type="InterPro" id="IPR000182">
    <property type="entry name" value="GNAT_dom"/>
</dbReference>
<accession>A0A2G1QPB9</accession>
<dbReference type="AlphaFoldDB" id="A0A2G1QPB9"/>
<keyword evidence="2" id="KW-0808">Transferase</keyword>
<feature type="domain" description="N-acetyltransferase" evidence="1">
    <location>
        <begin position="6"/>
        <end position="145"/>
    </location>
</feature>
<organism evidence="2 3">
    <name type="scientific">Zhengella mangrovi</name>
    <dbReference type="NCBI Taxonomy" id="1982044"/>
    <lineage>
        <taxon>Bacteria</taxon>
        <taxon>Pseudomonadati</taxon>
        <taxon>Pseudomonadota</taxon>
        <taxon>Alphaproteobacteria</taxon>
        <taxon>Hyphomicrobiales</taxon>
        <taxon>Notoacmeibacteraceae</taxon>
        <taxon>Zhengella</taxon>
    </lineage>
</organism>
<name>A0A2G1QPB9_9HYPH</name>
<evidence type="ECO:0000313" key="3">
    <source>
        <dbReference type="Proteomes" id="UP000221168"/>
    </source>
</evidence>
<dbReference type="Gene3D" id="3.40.630.30">
    <property type="match status" value="1"/>
</dbReference>
<comment type="caution">
    <text evidence="2">The sequence shown here is derived from an EMBL/GenBank/DDBJ whole genome shotgun (WGS) entry which is preliminary data.</text>
</comment>
<dbReference type="Proteomes" id="UP000221168">
    <property type="component" value="Unassembled WGS sequence"/>
</dbReference>
<dbReference type="CDD" id="cd04301">
    <property type="entry name" value="NAT_SF"/>
    <property type="match status" value="1"/>
</dbReference>
<sequence length="177" mass="18643">MPRDGLSVSETGPADRAAVLELYPQAFPDEDQTPLVSALLDLPAGVLSLAAWQGGVLAGHCLFTEGTAGAARMPVALLGPLCVAPDHQRQGVGTVLVTEGFARLGARGIRRVLVLGDPAYYGRIGFRPEPDIRPPYDLPAEWQGAWQSKGLAGDVEGEGAEAVSLPAPWMQPALWLP</sequence>
<evidence type="ECO:0000259" key="1">
    <source>
        <dbReference type="PROSITE" id="PS51186"/>
    </source>
</evidence>
<proteinExistence type="predicted"/>
<dbReference type="SUPFAM" id="SSF55729">
    <property type="entry name" value="Acyl-CoA N-acyltransferases (Nat)"/>
    <property type="match status" value="1"/>
</dbReference>
<dbReference type="OrthoDB" id="9797178at2"/>
<dbReference type="Pfam" id="PF00583">
    <property type="entry name" value="Acetyltransf_1"/>
    <property type="match status" value="1"/>
</dbReference>
<dbReference type="PROSITE" id="PS51186">
    <property type="entry name" value="GNAT"/>
    <property type="match status" value="1"/>
</dbReference>
<gene>
    <name evidence="2" type="ORF">CSC94_10015</name>
</gene>
<dbReference type="InterPro" id="IPR016181">
    <property type="entry name" value="Acyl_CoA_acyltransferase"/>
</dbReference>
<dbReference type="GO" id="GO:0016747">
    <property type="term" value="F:acyltransferase activity, transferring groups other than amino-acyl groups"/>
    <property type="evidence" value="ECO:0007669"/>
    <property type="project" value="InterPro"/>
</dbReference>
<protein>
    <submittedName>
        <fullName evidence="2">GNAT family N-acetyltransferase</fullName>
    </submittedName>
</protein>
<dbReference type="EMBL" id="PDVP01000004">
    <property type="protein sequence ID" value="PHP67363.1"/>
    <property type="molecule type" value="Genomic_DNA"/>
</dbReference>
<dbReference type="RefSeq" id="WP_099306190.1">
    <property type="nucleotide sequence ID" value="NZ_PDVP01000004.1"/>
</dbReference>
<reference evidence="2 3" key="1">
    <citation type="submission" date="2017-10" db="EMBL/GenBank/DDBJ databases">
        <title>Sedimentibacterium mangrovi gen. nov., sp. nov., a novel member of family Phyllobacteriacea isolated from mangrove sediment.</title>
        <authorList>
            <person name="Liao H."/>
            <person name="Tian Y."/>
        </authorList>
    </citation>
    <scope>NUCLEOTIDE SEQUENCE [LARGE SCALE GENOMIC DNA]</scope>
    <source>
        <strain evidence="2 3">X9-2-2</strain>
    </source>
</reference>